<comment type="caution">
    <text evidence="1">The sequence shown here is derived from an EMBL/GenBank/DDBJ whole genome shotgun (WGS) entry which is preliminary data.</text>
</comment>
<evidence type="ECO:0000313" key="1">
    <source>
        <dbReference type="EMBL" id="RVW30224.1"/>
    </source>
</evidence>
<accession>A0A438D448</accession>
<dbReference type="EMBL" id="QGNW01001805">
    <property type="protein sequence ID" value="RVW30224.1"/>
    <property type="molecule type" value="Genomic_DNA"/>
</dbReference>
<organism evidence="1 2">
    <name type="scientific">Vitis vinifera</name>
    <name type="common">Grape</name>
    <dbReference type="NCBI Taxonomy" id="29760"/>
    <lineage>
        <taxon>Eukaryota</taxon>
        <taxon>Viridiplantae</taxon>
        <taxon>Streptophyta</taxon>
        <taxon>Embryophyta</taxon>
        <taxon>Tracheophyta</taxon>
        <taxon>Spermatophyta</taxon>
        <taxon>Magnoliopsida</taxon>
        <taxon>eudicotyledons</taxon>
        <taxon>Gunneridae</taxon>
        <taxon>Pentapetalae</taxon>
        <taxon>rosids</taxon>
        <taxon>Vitales</taxon>
        <taxon>Vitaceae</taxon>
        <taxon>Viteae</taxon>
        <taxon>Vitis</taxon>
    </lineage>
</organism>
<protein>
    <submittedName>
        <fullName evidence="1">Uncharacterized protein</fullName>
    </submittedName>
</protein>
<dbReference type="Proteomes" id="UP000288805">
    <property type="component" value="Unassembled WGS sequence"/>
</dbReference>
<name>A0A438D448_VITVI</name>
<reference evidence="1 2" key="1">
    <citation type="journal article" date="2018" name="PLoS Genet.">
        <title>Population sequencing reveals clonal diversity and ancestral inbreeding in the grapevine cultivar Chardonnay.</title>
        <authorList>
            <person name="Roach M.J."/>
            <person name="Johnson D.L."/>
            <person name="Bohlmann J."/>
            <person name="van Vuuren H.J."/>
            <person name="Jones S.J."/>
            <person name="Pretorius I.S."/>
            <person name="Schmidt S.A."/>
            <person name="Borneman A.R."/>
        </authorList>
    </citation>
    <scope>NUCLEOTIDE SEQUENCE [LARGE SCALE GENOMIC DNA]</scope>
    <source>
        <strain evidence="2">cv. Chardonnay</strain>
        <tissue evidence="1">Leaf</tissue>
    </source>
</reference>
<dbReference type="AlphaFoldDB" id="A0A438D448"/>
<gene>
    <name evidence="1" type="ORF">CK203_088675</name>
</gene>
<proteinExistence type="predicted"/>
<sequence length="65" mass="7353">MDRGWCTVEMRGFGEVYRKPLEEERRISVSGNASAKDATIADLWEKGGNGYHCSLEGTFKIGKWK</sequence>
<evidence type="ECO:0000313" key="2">
    <source>
        <dbReference type="Proteomes" id="UP000288805"/>
    </source>
</evidence>